<gene>
    <name evidence="1" type="ORF">ACH5RR_003443</name>
</gene>
<evidence type="ECO:0000313" key="2">
    <source>
        <dbReference type="Proteomes" id="UP001630127"/>
    </source>
</evidence>
<name>A0ABD3AUS0_9GENT</name>
<comment type="caution">
    <text evidence="1">The sequence shown here is derived from an EMBL/GenBank/DDBJ whole genome shotgun (WGS) entry which is preliminary data.</text>
</comment>
<reference evidence="1 2" key="1">
    <citation type="submission" date="2024-11" db="EMBL/GenBank/DDBJ databases">
        <title>A near-complete genome assembly of Cinchona calisaya.</title>
        <authorList>
            <person name="Lian D.C."/>
            <person name="Zhao X.W."/>
            <person name="Wei L."/>
        </authorList>
    </citation>
    <scope>NUCLEOTIDE SEQUENCE [LARGE SCALE GENOMIC DNA]</scope>
    <source>
        <tissue evidence="1">Nenye</tissue>
    </source>
</reference>
<protein>
    <submittedName>
        <fullName evidence="1">Uncharacterized protein</fullName>
    </submittedName>
</protein>
<dbReference type="Proteomes" id="UP001630127">
    <property type="component" value="Unassembled WGS sequence"/>
</dbReference>
<sequence length="218" mass="25480">MVWVKAFLISFLSPAREIEEPLSPSPPPKGNSIKDEHHRFFSAQKVFHKLEKWLNALQEAKVANEAMLKDKLEDEKRVALVELQHKMSGNPSLLVKMESKHSVEFKTSKALKEDLRTFFLYRGRLAFKKALEEAQAKYPAHPLDSTSFTRYNHDVTHEQITDLEAIFIELQIKEDVLKKVLVENEEEERTNLMVTLVGHNVSWHLRNLDLYFLQQWSQ</sequence>
<dbReference type="EMBL" id="JBJUIK010000002">
    <property type="protein sequence ID" value="KAL3534982.1"/>
    <property type="molecule type" value="Genomic_DNA"/>
</dbReference>
<keyword evidence="2" id="KW-1185">Reference proteome</keyword>
<organism evidence="1 2">
    <name type="scientific">Cinchona calisaya</name>
    <dbReference type="NCBI Taxonomy" id="153742"/>
    <lineage>
        <taxon>Eukaryota</taxon>
        <taxon>Viridiplantae</taxon>
        <taxon>Streptophyta</taxon>
        <taxon>Embryophyta</taxon>
        <taxon>Tracheophyta</taxon>
        <taxon>Spermatophyta</taxon>
        <taxon>Magnoliopsida</taxon>
        <taxon>eudicotyledons</taxon>
        <taxon>Gunneridae</taxon>
        <taxon>Pentapetalae</taxon>
        <taxon>asterids</taxon>
        <taxon>lamiids</taxon>
        <taxon>Gentianales</taxon>
        <taxon>Rubiaceae</taxon>
        <taxon>Cinchonoideae</taxon>
        <taxon>Cinchoneae</taxon>
        <taxon>Cinchona</taxon>
    </lineage>
</organism>
<proteinExistence type="predicted"/>
<dbReference type="AlphaFoldDB" id="A0ABD3AUS0"/>
<evidence type="ECO:0000313" key="1">
    <source>
        <dbReference type="EMBL" id="KAL3534982.1"/>
    </source>
</evidence>
<accession>A0ABD3AUS0</accession>